<dbReference type="GO" id="GO:0009507">
    <property type="term" value="C:chloroplast"/>
    <property type="evidence" value="ECO:0007669"/>
    <property type="project" value="UniProtKB-SubCell"/>
</dbReference>
<evidence type="ECO:0000313" key="12">
    <source>
        <dbReference type="EMBL" id="RLN22953.1"/>
    </source>
</evidence>
<evidence type="ECO:0000256" key="4">
    <source>
        <dbReference type="ARBA" id="ARBA00012460"/>
    </source>
</evidence>
<dbReference type="Pfam" id="PF25247">
    <property type="entry name" value="LbH_GLGC"/>
    <property type="match status" value="1"/>
</dbReference>
<dbReference type="PANTHER" id="PTHR43523:SF1">
    <property type="entry name" value="GLUCOSE-1-PHOSPHATE ADENYLYLTRANSFERASE LARGE SUBUNIT 2, CYTOSOLIC"/>
    <property type="match status" value="1"/>
</dbReference>
<keyword evidence="8" id="KW-0934">Plastid</keyword>
<dbReference type="CDD" id="cd02508">
    <property type="entry name" value="ADP_Glucose_PP"/>
    <property type="match status" value="1"/>
</dbReference>
<dbReference type="PROSITE" id="PS00810">
    <property type="entry name" value="ADP_GLC_PYROPHOSPH_3"/>
    <property type="match status" value="1"/>
</dbReference>
<keyword evidence="9" id="KW-0175">Coiled coil</keyword>
<dbReference type="SUPFAM" id="SSF51161">
    <property type="entry name" value="Trimeric LpxA-like enzymes"/>
    <property type="match status" value="1"/>
</dbReference>
<evidence type="ECO:0000256" key="7">
    <source>
        <dbReference type="ARBA" id="ARBA00022922"/>
    </source>
</evidence>
<dbReference type="Proteomes" id="UP000275267">
    <property type="component" value="Unassembled WGS sequence"/>
</dbReference>
<keyword evidence="8" id="KW-0548">Nucleotidyltransferase</keyword>
<comment type="function">
    <text evidence="8">This protein plays a role in synthesis of starch. It catalyzes the synthesis of the activated glycosyl donor, ADP-glucose from Glc-1-P and ATP.</text>
</comment>
<evidence type="ECO:0000256" key="3">
    <source>
        <dbReference type="ARBA" id="ARBA00010443"/>
    </source>
</evidence>
<dbReference type="Pfam" id="PF00483">
    <property type="entry name" value="NTP_transferase"/>
    <property type="match status" value="1"/>
</dbReference>
<keyword evidence="8" id="KW-0808">Transferase</keyword>
<evidence type="ECO:0000259" key="11">
    <source>
        <dbReference type="Pfam" id="PF03469"/>
    </source>
</evidence>
<dbReference type="AlphaFoldDB" id="A0A3L6SN51"/>
<name>A0A3L6SN51_PANMI</name>
<dbReference type="InterPro" id="IPR011831">
    <property type="entry name" value="ADP-Glc_PPase"/>
</dbReference>
<dbReference type="Gene3D" id="2.160.10.10">
    <property type="entry name" value="Hexapeptide repeat proteins"/>
    <property type="match status" value="1"/>
</dbReference>
<dbReference type="PANTHER" id="PTHR43523">
    <property type="entry name" value="GLUCOSE-1-PHOSPHATE ADENYLYLTRANSFERASE-RELATED"/>
    <property type="match status" value="1"/>
</dbReference>
<keyword evidence="8" id="KW-0150">Chloroplast</keyword>
<dbReference type="InterPro" id="IPR005836">
    <property type="entry name" value="ADP_Glu_pyroP_CS"/>
</dbReference>
<feature type="coiled-coil region" evidence="9">
    <location>
        <begin position="619"/>
        <end position="695"/>
    </location>
</feature>
<keyword evidence="5 8" id="KW-0547">Nucleotide-binding</keyword>
<evidence type="ECO:0000259" key="10">
    <source>
        <dbReference type="Pfam" id="PF00483"/>
    </source>
</evidence>
<keyword evidence="7 8" id="KW-0750">Starch biosynthesis</keyword>
<evidence type="ECO:0000256" key="2">
    <source>
        <dbReference type="ARBA" id="ARBA00004727"/>
    </source>
</evidence>
<dbReference type="EC" id="2.7.7.27" evidence="4 8"/>
<dbReference type="UniPathway" id="UPA00152"/>
<dbReference type="InterPro" id="IPR005835">
    <property type="entry name" value="NTP_transferase_dom"/>
</dbReference>
<gene>
    <name evidence="12" type="ORF">C2845_PM07G16660</name>
</gene>
<dbReference type="GO" id="GO:0005524">
    <property type="term" value="F:ATP binding"/>
    <property type="evidence" value="ECO:0007669"/>
    <property type="project" value="UniProtKB-KW"/>
</dbReference>
<dbReference type="InterPro" id="IPR005379">
    <property type="entry name" value="FDM1-5/IDN2_XH"/>
</dbReference>
<dbReference type="Gene3D" id="3.90.550.10">
    <property type="entry name" value="Spore Coat Polysaccharide Biosynthesis Protein SpsA, Chain A"/>
    <property type="match status" value="1"/>
</dbReference>
<evidence type="ECO:0000256" key="1">
    <source>
        <dbReference type="ARBA" id="ARBA00000956"/>
    </source>
</evidence>
<protein>
    <recommendedName>
        <fullName evidence="4 8">Glucose-1-phosphate adenylyltransferase</fullName>
        <ecNumber evidence="4 8">2.7.7.27</ecNumber>
    </recommendedName>
    <alternativeName>
        <fullName evidence="8">ADP-glucose pyrophosphorylase</fullName>
    </alternativeName>
</protein>
<dbReference type="InterPro" id="IPR011004">
    <property type="entry name" value="Trimer_LpxA-like_sf"/>
</dbReference>
<evidence type="ECO:0000256" key="6">
    <source>
        <dbReference type="ARBA" id="ARBA00022840"/>
    </source>
</evidence>
<comment type="subunit">
    <text evidence="8">Heterotetramer.</text>
</comment>
<dbReference type="NCBIfam" id="NF002772">
    <property type="entry name" value="PRK02862.1"/>
    <property type="match status" value="1"/>
</dbReference>
<dbReference type="CDD" id="cd04651">
    <property type="entry name" value="LbH_G1P_AT_C"/>
    <property type="match status" value="1"/>
</dbReference>
<proteinExistence type="inferred from homology"/>
<comment type="similarity">
    <text evidence="3 8">Belongs to the bacterial/plant glucose-1-phosphate adenylyltransferase family.</text>
</comment>
<reference evidence="13" key="1">
    <citation type="journal article" date="2019" name="Nat. Commun.">
        <title>The genome of broomcorn millet.</title>
        <authorList>
            <person name="Zou C."/>
            <person name="Miki D."/>
            <person name="Li D."/>
            <person name="Tang Q."/>
            <person name="Xiao L."/>
            <person name="Rajput S."/>
            <person name="Deng P."/>
            <person name="Jia W."/>
            <person name="Huang R."/>
            <person name="Zhang M."/>
            <person name="Sun Y."/>
            <person name="Hu J."/>
            <person name="Fu X."/>
            <person name="Schnable P.S."/>
            <person name="Li F."/>
            <person name="Zhang H."/>
            <person name="Feng B."/>
            <person name="Zhu X."/>
            <person name="Liu R."/>
            <person name="Schnable J.C."/>
            <person name="Zhu J.-K."/>
            <person name="Zhang H."/>
        </authorList>
    </citation>
    <scope>NUCLEOTIDE SEQUENCE [LARGE SCALE GENOMIC DNA]</scope>
</reference>
<comment type="pathway">
    <text evidence="2 8">Glycan biosynthesis; starch biosynthesis.</text>
</comment>
<dbReference type="GO" id="GO:0008878">
    <property type="term" value="F:glucose-1-phosphate adenylyltransferase activity"/>
    <property type="evidence" value="ECO:0007669"/>
    <property type="project" value="UniProtKB-EC"/>
</dbReference>
<comment type="subcellular location">
    <subcellularLocation>
        <location evidence="8">Plastid</location>
        <location evidence="8">Chloroplast</location>
    </subcellularLocation>
</comment>
<dbReference type="PROSITE" id="PS00809">
    <property type="entry name" value="ADP_GLC_PYROPHOSPH_2"/>
    <property type="match status" value="1"/>
</dbReference>
<dbReference type="NCBIfam" id="TIGR02091">
    <property type="entry name" value="glgC"/>
    <property type="match status" value="1"/>
</dbReference>
<evidence type="ECO:0000256" key="5">
    <source>
        <dbReference type="ARBA" id="ARBA00022741"/>
    </source>
</evidence>
<sequence length="865" mass="97514">MPSHNSFPPVWPPATLYKHIDNNRMNNNWSHKNTWGGKCDFDLAAIFVSYYMQFTLALDGNTSPHLMRRSSEGGGSERSMERLNIGVIDQEKALRNRCFNGGVARTTQCVLTSDSSPETLHFQTHSSRKSYADANRVSAVILGGGTGAQLFPLTSTRATPAVPLGGCHRLIDIPMSNCFNSGINKIFVMTQFNSASLNRHIHRTYLGGGITFTDGSVQVLAATQMPEEPAGWFQGTADAIRKFVWVLEDYYNHKDIEHIVILSGDQLYRMNYMELVQKHVDDNADITISCAPIDESRASNYGLVNFDYTGRVLQFFEKPTGADLESMRVDTNFLSYAIADTQKYPYIASMGVYVFKRDALLNLLKSKYSQLHDFGSEILPRAVLEHNVQAYIFTGYWEDVGTIKSFFDANLALTEQPSKFEFYDPKTPFFTAPRNLPPTQLDKCKIKDAFISDGCLLSECSIKHSVIGVCSRVSSRCELMDTMMMGADIYETEEETSKLLLAGKVPIGIGEKTKIRNCIIDMNARIGKNVVIANSKGVQEADHSEEGYYIRSGIVVILKNATIKDGFTKDTKDTTMGYSCAGPRYGTPITSYENAIRSSHLKLATLEQQKADENVLKLVEEQKREKHAALKKILMLEQQLDAKQKLELEIQQLKGKLKVMEHMPGDENSASKNKINELSEALQEKIDELDGMESLNQTLVIKESKSNIELQEARNELEMGLLDISGGQSHIGIKRMGELDLKAFSKACRKKCSEEDAEVTAAFLCSKWEAEIKNPDWHPFRIVMTDGKEMEIIEDDAKLRGLREEHGEEIYTLVKKALCEINEYKSKGSYPVGELWNFKEDRKVTLKEAVQFVLKQWRANRRKQR</sequence>
<comment type="catalytic activity">
    <reaction evidence="1 8">
        <text>alpha-D-glucose 1-phosphate + ATP + H(+) = ADP-alpha-D-glucose + diphosphate</text>
        <dbReference type="Rhea" id="RHEA:12120"/>
        <dbReference type="ChEBI" id="CHEBI:15378"/>
        <dbReference type="ChEBI" id="CHEBI:30616"/>
        <dbReference type="ChEBI" id="CHEBI:33019"/>
        <dbReference type="ChEBI" id="CHEBI:57498"/>
        <dbReference type="ChEBI" id="CHEBI:58601"/>
        <dbReference type="EC" id="2.7.7.27"/>
    </reaction>
</comment>
<dbReference type="GO" id="GO:0019252">
    <property type="term" value="P:starch biosynthetic process"/>
    <property type="evidence" value="ECO:0007669"/>
    <property type="project" value="UniProtKB-UniPathway"/>
</dbReference>
<organism evidence="12 13">
    <name type="scientific">Panicum miliaceum</name>
    <name type="common">Proso millet</name>
    <name type="synonym">Broomcorn millet</name>
    <dbReference type="NCBI Taxonomy" id="4540"/>
    <lineage>
        <taxon>Eukaryota</taxon>
        <taxon>Viridiplantae</taxon>
        <taxon>Streptophyta</taxon>
        <taxon>Embryophyta</taxon>
        <taxon>Tracheophyta</taxon>
        <taxon>Spermatophyta</taxon>
        <taxon>Magnoliopsida</taxon>
        <taxon>Liliopsida</taxon>
        <taxon>Poales</taxon>
        <taxon>Poaceae</taxon>
        <taxon>PACMAD clade</taxon>
        <taxon>Panicoideae</taxon>
        <taxon>Panicodae</taxon>
        <taxon>Paniceae</taxon>
        <taxon>Panicinae</taxon>
        <taxon>Panicum</taxon>
        <taxon>Panicum sect. Panicum</taxon>
    </lineage>
</organism>
<accession>A0A3L6SN51</accession>
<dbReference type="STRING" id="4540.A0A3L6SN51"/>
<keyword evidence="13" id="KW-1185">Reference proteome</keyword>
<evidence type="ECO:0000256" key="9">
    <source>
        <dbReference type="SAM" id="Coils"/>
    </source>
</evidence>
<evidence type="ECO:0000256" key="8">
    <source>
        <dbReference type="RuleBase" id="RU362093"/>
    </source>
</evidence>
<dbReference type="EMBL" id="PQIB02000004">
    <property type="protein sequence ID" value="RLN22953.1"/>
    <property type="molecule type" value="Genomic_DNA"/>
</dbReference>
<dbReference type="PROSITE" id="PS00808">
    <property type="entry name" value="ADP_GLC_PYROPHOSPH_1"/>
    <property type="match status" value="1"/>
</dbReference>
<feature type="domain" description="Factor of DNA methylation 1-5/IDN2" evidence="11">
    <location>
        <begin position="734"/>
        <end position="863"/>
    </location>
</feature>
<feature type="domain" description="Nucleotidyl transferase" evidence="10">
    <location>
        <begin position="139"/>
        <end position="415"/>
    </location>
</feature>
<evidence type="ECO:0000313" key="13">
    <source>
        <dbReference type="Proteomes" id="UP000275267"/>
    </source>
</evidence>
<keyword evidence="6 8" id="KW-0067">ATP-binding</keyword>
<comment type="caution">
    <text evidence="12">The sequence shown here is derived from an EMBL/GenBank/DDBJ whole genome shotgun (WGS) entry which is preliminary data.</text>
</comment>
<dbReference type="InterPro" id="IPR029044">
    <property type="entry name" value="Nucleotide-diphossugar_trans"/>
</dbReference>
<dbReference type="SUPFAM" id="SSF53448">
    <property type="entry name" value="Nucleotide-diphospho-sugar transferases"/>
    <property type="match status" value="1"/>
</dbReference>
<dbReference type="GO" id="GO:0005978">
    <property type="term" value="P:glycogen biosynthetic process"/>
    <property type="evidence" value="ECO:0007669"/>
    <property type="project" value="InterPro"/>
</dbReference>
<dbReference type="Pfam" id="PF03469">
    <property type="entry name" value="XH"/>
    <property type="match status" value="1"/>
</dbReference>
<dbReference type="OrthoDB" id="1892195at2759"/>